<organism evidence="2 3">
    <name type="scientific">Cellulosilyticum lentocellum (strain ATCC 49066 / DSM 5427 / NCIMB 11756 / RHM5)</name>
    <name type="common">Clostridium lentocellum</name>
    <dbReference type="NCBI Taxonomy" id="642492"/>
    <lineage>
        <taxon>Bacteria</taxon>
        <taxon>Bacillati</taxon>
        <taxon>Bacillota</taxon>
        <taxon>Clostridia</taxon>
        <taxon>Lachnospirales</taxon>
        <taxon>Cellulosilyticaceae</taxon>
        <taxon>Cellulosilyticum</taxon>
    </lineage>
</organism>
<protein>
    <submittedName>
        <fullName evidence="2">Uncharacterized protein</fullName>
    </submittedName>
</protein>
<proteinExistence type="predicted"/>
<dbReference type="KEGG" id="cle:Clole_0806"/>
<keyword evidence="1" id="KW-1133">Transmembrane helix</keyword>
<evidence type="ECO:0000313" key="3">
    <source>
        <dbReference type="Proteomes" id="UP000008467"/>
    </source>
</evidence>
<reference evidence="2 3" key="1">
    <citation type="journal article" date="2011" name="J. Bacteriol.">
        <title>Complete genome sequence of the cellulose-degrading bacterium Cellulosilyticum lentocellum.</title>
        <authorList>
            <consortium name="US DOE Joint Genome Institute"/>
            <person name="Miller D.A."/>
            <person name="Suen G."/>
            <person name="Bruce D."/>
            <person name="Copeland A."/>
            <person name="Cheng J.F."/>
            <person name="Detter C."/>
            <person name="Goodwin L.A."/>
            <person name="Han C.S."/>
            <person name="Hauser L.J."/>
            <person name="Land M.L."/>
            <person name="Lapidus A."/>
            <person name="Lucas S."/>
            <person name="Meincke L."/>
            <person name="Pitluck S."/>
            <person name="Tapia R."/>
            <person name="Teshima H."/>
            <person name="Woyke T."/>
            <person name="Fox B.G."/>
            <person name="Angert E.R."/>
            <person name="Currie C.R."/>
        </authorList>
    </citation>
    <scope>NUCLEOTIDE SEQUENCE [LARGE SCALE GENOMIC DNA]</scope>
    <source>
        <strain evidence="3">ATCC 49066 / DSM 5427 / NCIMB 11756 / RHM5</strain>
    </source>
</reference>
<sequence>MNLDIFRKYEFLFLYAVFIAALYVTCKILYI</sequence>
<evidence type="ECO:0000256" key="1">
    <source>
        <dbReference type="SAM" id="Phobius"/>
    </source>
</evidence>
<dbReference type="AlphaFoldDB" id="F2JPJ1"/>
<keyword evidence="1" id="KW-0472">Membrane</keyword>
<name>F2JPJ1_CELLD</name>
<dbReference type="EMBL" id="CP002582">
    <property type="protein sequence ID" value="ADZ82539.1"/>
    <property type="molecule type" value="Genomic_DNA"/>
</dbReference>
<dbReference type="Proteomes" id="UP000008467">
    <property type="component" value="Chromosome"/>
</dbReference>
<keyword evidence="3" id="KW-1185">Reference proteome</keyword>
<feature type="transmembrane region" description="Helical" evidence="1">
    <location>
        <begin position="12"/>
        <end position="30"/>
    </location>
</feature>
<dbReference type="HOGENOM" id="CLU_3395741_0_0_9"/>
<evidence type="ECO:0000313" key="2">
    <source>
        <dbReference type="EMBL" id="ADZ82539.1"/>
    </source>
</evidence>
<accession>F2JPJ1</accession>
<keyword evidence="1" id="KW-0812">Transmembrane</keyword>
<gene>
    <name evidence="2" type="ordered locus">Clole_0806</name>
</gene>